<gene>
    <name evidence="1" type="ORF">Q0590_19025</name>
</gene>
<dbReference type="Proteomes" id="UP001168528">
    <property type="component" value="Unassembled WGS sequence"/>
</dbReference>
<dbReference type="PANTHER" id="PTHR35580">
    <property type="entry name" value="CELL SURFACE GLYCOPROTEIN (S-LAYER PROTEIN)-LIKE PROTEIN"/>
    <property type="match status" value="1"/>
</dbReference>
<accession>A0ABT8RC97</accession>
<protein>
    <submittedName>
        <fullName evidence="1">T9SS type A sorting domain-containing protein</fullName>
    </submittedName>
</protein>
<dbReference type="EMBL" id="JAUKPO010000011">
    <property type="protein sequence ID" value="MDO1448377.1"/>
    <property type="molecule type" value="Genomic_DNA"/>
</dbReference>
<keyword evidence="2" id="KW-1185">Reference proteome</keyword>
<evidence type="ECO:0000313" key="1">
    <source>
        <dbReference type="EMBL" id="MDO1448377.1"/>
    </source>
</evidence>
<dbReference type="PANTHER" id="PTHR35580:SF1">
    <property type="entry name" value="PHYTASE-LIKE DOMAIN-CONTAINING PROTEIN"/>
    <property type="match status" value="1"/>
</dbReference>
<evidence type="ECO:0000313" key="2">
    <source>
        <dbReference type="Proteomes" id="UP001168528"/>
    </source>
</evidence>
<dbReference type="SUPFAM" id="SSF101898">
    <property type="entry name" value="NHL repeat"/>
    <property type="match status" value="1"/>
</dbReference>
<dbReference type="InterPro" id="IPR052918">
    <property type="entry name" value="Motility_Chemotaxis_Reg"/>
</dbReference>
<dbReference type="InterPro" id="IPR026444">
    <property type="entry name" value="Secre_tail"/>
</dbReference>
<organism evidence="1 2">
    <name type="scientific">Rhodocytophaga aerolata</name>
    <dbReference type="NCBI Taxonomy" id="455078"/>
    <lineage>
        <taxon>Bacteria</taxon>
        <taxon>Pseudomonadati</taxon>
        <taxon>Bacteroidota</taxon>
        <taxon>Cytophagia</taxon>
        <taxon>Cytophagales</taxon>
        <taxon>Rhodocytophagaceae</taxon>
        <taxon>Rhodocytophaga</taxon>
    </lineage>
</organism>
<comment type="caution">
    <text evidence="1">The sequence shown here is derived from an EMBL/GenBank/DDBJ whole genome shotgun (WGS) entry which is preliminary data.</text>
</comment>
<name>A0ABT8RC97_9BACT</name>
<reference evidence="1" key="1">
    <citation type="submission" date="2023-07" db="EMBL/GenBank/DDBJ databases">
        <title>The genome sequence of Rhodocytophaga aerolata KACC 12507.</title>
        <authorList>
            <person name="Zhang X."/>
        </authorList>
    </citation>
    <scope>NUCLEOTIDE SEQUENCE</scope>
    <source>
        <strain evidence="1">KACC 12507</strain>
    </source>
</reference>
<dbReference type="RefSeq" id="WP_302039178.1">
    <property type="nucleotide sequence ID" value="NZ_JAUKPO010000011.1"/>
</dbReference>
<sequence length="815" mass="85978">MKRQLFYTTNFSLTSNRILRMIVQTCLIGPLLVITCLFSTSVQAQFTWAVKTTHTTQKTVVEADQNGNSYTLSPFTGSLTIGGQTFTSLGSTDLLLVKYNASGAVVWARRIGSTGEEEVGDIVISQAEGTLYLTGSFESTVKLDTSPGSSAGQLTTAGNSDVFVAKYNLQGSLVWAHRTGGTSEDNGLGISLDNSQNVYLTGSFNGTIVLPSNILYNQSLVSKGNSDVFLMKYNAQGIFQLARAVGGTGYDMGMAVAVDPVNGDIYLAGGYSPATNPFITNVMVAKFTKSGTLQWNKVSGSGATIDIATDISMTAQGVYVTGYFGNSIAFDNISLVSSGAADIFVAYYPSADNGKAAWAKRYGGSDWDEGQSLRIVAGEIYLGGSFKGSITFGQTSLNAKGGATDKDLFLSCLSSTGSPIWAQSLGSTALDYGRGNIAGPINNTLFYTGQYGTAFTLGASTLSSSGNFLTKITLPSISGYSLYNAATDTHIKSLSSGSTINYMVIGTNQINIRAEGNNSVGSIKFVLNGKVYTDNGNTFAPCTYPGDALKSGGGIDYLPITLAEGEYKLEATPYSGPNGTGIKGVTRIITFKIINKPEISGLTLINAATDSDIKPLLKGADINYTSLGTNQLSIRANTNPVKVGSVKFVLDSKEKLENSAPYTIAGDAAKTGGIDYLPFTPAPGYHTLSVTAYSGSNGTGTASDTYTVNFYVNPGNGRFSFVEEEPQMQAASVTAAPNPFSDYTILGFTPTLDGVAKVEIYTMQGLLIEQLYDGEVKAGQPYTWQFTASGLPAGMYIARIQAGEQAFTQKLIVSQ</sequence>
<proteinExistence type="predicted"/>
<dbReference type="NCBIfam" id="TIGR04183">
    <property type="entry name" value="Por_Secre_tail"/>
    <property type="match status" value="1"/>
</dbReference>